<dbReference type="PANTHER" id="PTHR42880">
    <property type="entry name" value="HOMOCITRATE SYNTHASE"/>
    <property type="match status" value="1"/>
</dbReference>
<evidence type="ECO:0000256" key="2">
    <source>
        <dbReference type="ARBA" id="ARBA00006154"/>
    </source>
</evidence>
<dbReference type="EC" id="2.3.3.14" evidence="3"/>
<dbReference type="Gene3D" id="3.20.20.70">
    <property type="entry name" value="Aldolase class I"/>
    <property type="match status" value="1"/>
</dbReference>
<gene>
    <name evidence="8" type="ORF">SBP02_08505</name>
</gene>
<accession>A0ABZ0Q0P4</accession>
<proteinExistence type="inferred from homology"/>
<comment type="function">
    <text evidence="1">This protein is a Fe-Mo-cofactor biosynthetic component.</text>
</comment>
<evidence type="ECO:0000259" key="7">
    <source>
        <dbReference type="PROSITE" id="PS50991"/>
    </source>
</evidence>
<dbReference type="PROSITE" id="PS50991">
    <property type="entry name" value="PYR_CT"/>
    <property type="match status" value="1"/>
</dbReference>
<evidence type="ECO:0000256" key="5">
    <source>
        <dbReference type="ARBA" id="ARBA00022679"/>
    </source>
</evidence>
<name>A0ABZ0Q0P4_9PSED</name>
<dbReference type="Proteomes" id="UP001305928">
    <property type="component" value="Chromosome"/>
</dbReference>
<dbReference type="InterPro" id="IPR000891">
    <property type="entry name" value="PYR_CT"/>
</dbReference>
<comment type="similarity">
    <text evidence="2">Belongs to the alpha-IPM synthase/homocitrate synthase family.</text>
</comment>
<evidence type="ECO:0000256" key="3">
    <source>
        <dbReference type="ARBA" id="ARBA00012974"/>
    </source>
</evidence>
<reference evidence="8 9" key="1">
    <citation type="submission" date="2023-11" db="EMBL/GenBank/DDBJ databases">
        <title>Complete genome of Pseudomonas benzenivorans BA3361.</title>
        <authorList>
            <person name="Shin S.Y."/>
            <person name="Song J."/>
            <person name="Kang H."/>
        </authorList>
    </citation>
    <scope>NUCLEOTIDE SEQUENCE [LARGE SCALE GENOMIC DNA]</scope>
    <source>
        <strain evidence="8 9">HNIBRBA3361</strain>
    </source>
</reference>
<evidence type="ECO:0000256" key="6">
    <source>
        <dbReference type="ARBA" id="ARBA00048019"/>
    </source>
</evidence>
<evidence type="ECO:0000313" key="8">
    <source>
        <dbReference type="EMBL" id="WPC06771.1"/>
    </source>
</evidence>
<evidence type="ECO:0000256" key="1">
    <source>
        <dbReference type="ARBA" id="ARBA00003050"/>
    </source>
</evidence>
<protein>
    <recommendedName>
        <fullName evidence="4">Homocitrate synthase</fullName>
        <ecNumber evidence="3">2.3.3.14</ecNumber>
    </recommendedName>
</protein>
<evidence type="ECO:0000256" key="4">
    <source>
        <dbReference type="ARBA" id="ARBA00020735"/>
    </source>
</evidence>
<dbReference type="InterPro" id="IPR013785">
    <property type="entry name" value="Aldolase_TIM"/>
</dbReference>
<dbReference type="RefSeq" id="WP_318645949.1">
    <property type="nucleotide sequence ID" value="NZ_CP137892.1"/>
</dbReference>
<dbReference type="EMBL" id="CP137892">
    <property type="protein sequence ID" value="WPC06771.1"/>
    <property type="molecule type" value="Genomic_DNA"/>
</dbReference>
<dbReference type="Pfam" id="PF00682">
    <property type="entry name" value="HMGL-like"/>
    <property type="match status" value="1"/>
</dbReference>
<comment type="catalytic activity">
    <reaction evidence="6">
        <text>acetyl-CoA + 2-oxoglutarate + H2O = (2R)-homocitrate + CoA + H(+)</text>
        <dbReference type="Rhea" id="RHEA:12929"/>
        <dbReference type="ChEBI" id="CHEBI:15377"/>
        <dbReference type="ChEBI" id="CHEBI:15378"/>
        <dbReference type="ChEBI" id="CHEBI:16810"/>
        <dbReference type="ChEBI" id="CHEBI:57287"/>
        <dbReference type="ChEBI" id="CHEBI:57288"/>
        <dbReference type="ChEBI" id="CHEBI:58884"/>
        <dbReference type="EC" id="2.3.3.14"/>
    </reaction>
</comment>
<organism evidence="8 9">
    <name type="scientific">Pseudomonas benzenivorans</name>
    <dbReference type="NCBI Taxonomy" id="556533"/>
    <lineage>
        <taxon>Bacteria</taxon>
        <taxon>Pseudomonadati</taxon>
        <taxon>Pseudomonadota</taxon>
        <taxon>Gammaproteobacteria</taxon>
        <taxon>Pseudomonadales</taxon>
        <taxon>Pseudomonadaceae</taxon>
        <taxon>Pseudomonas</taxon>
    </lineage>
</organism>
<keyword evidence="9" id="KW-1185">Reference proteome</keyword>
<keyword evidence="5" id="KW-0808">Transferase</keyword>
<evidence type="ECO:0000313" key="9">
    <source>
        <dbReference type="Proteomes" id="UP001305928"/>
    </source>
</evidence>
<dbReference type="PANTHER" id="PTHR42880:SF1">
    <property type="entry name" value="ISOPROPYLMALATE_HOMOCITRATE_CITRAMALATE SYNTHASE FAMILY PROTEIN"/>
    <property type="match status" value="1"/>
</dbReference>
<dbReference type="SUPFAM" id="SSF51569">
    <property type="entry name" value="Aldolase"/>
    <property type="match status" value="1"/>
</dbReference>
<dbReference type="CDD" id="cd07944">
    <property type="entry name" value="DRE_TIM_HOA_like"/>
    <property type="match status" value="1"/>
</dbReference>
<sequence length="537" mass="58668">MKPVVLLDCTLRDGGYYNAWDFSRELIEDYLLAMQSIGTDYVELGLRSFNSEGFKGGCAYTTDDFIRSLSIPQGLKLGVMINASEILGTLDGLHARLQRLFCVATESPVTLVRIACHVHEFEKALPAATWLNEQGYTVGFNLMQVADRALEDITQLARKASDYPLDVLYFADSMGSMNPVHTRQVVEAFKAGWSGPLGIHTHDNMGQALANSVAAVESGVTWVDGTVTGMGRGPGNAKTEYLVLALEAQRSPTTNITPLMGVIRKHFQPMQAHYGWGSNPYYYLAGKHGIHPSYIQEMLGDSRYSEEDILAVIDHLKTEGGKKFNLTTLEAARHFYRGEPRGSWTPADMIKGRDVLILGTGPGVQAHRPALESFIRQKMPFVIALNTQKSLDDELIDIRAACHPVRLLADCDEHARLPQPLATPASMLPEDVQAALAGKQLLDFGLSVQPGAFAFHQNFAQLPTSLVIAYALAIATSGQGRSIYLAGFDGYGADDPRRQEADKIFHAYQAAAGALPLLAITPTLYELTSTSVYSLNA</sequence>
<feature type="domain" description="Pyruvate carboxyltransferase" evidence="7">
    <location>
        <begin position="4"/>
        <end position="260"/>
    </location>
</feature>